<dbReference type="PANTHER" id="PTHR43472:SF1">
    <property type="entry name" value="PHOSPHORIBOSYLAMINE--GLYCINE LIGASE, CHLOROPLASTIC"/>
    <property type="match status" value="1"/>
</dbReference>
<dbReference type="FunFam" id="3.40.50.20:FF:000006">
    <property type="entry name" value="Phosphoribosylamine--glycine ligase, chloroplastic"/>
    <property type="match status" value="1"/>
</dbReference>
<evidence type="ECO:0000256" key="2">
    <source>
        <dbReference type="ARBA" id="ARBA00001946"/>
    </source>
</evidence>
<evidence type="ECO:0000313" key="17">
    <source>
        <dbReference type="EMBL" id="OGC24749.1"/>
    </source>
</evidence>
<dbReference type="HAMAP" id="MF_00138">
    <property type="entry name" value="GARS"/>
    <property type="match status" value="1"/>
</dbReference>
<dbReference type="FunFam" id="3.30.1490.20:FF:000006">
    <property type="entry name" value="phosphoribosylamine--glycine ligase, chloroplastic-like"/>
    <property type="match status" value="1"/>
</dbReference>
<comment type="cofactor">
    <cofactor evidence="2">
        <name>Mg(2+)</name>
        <dbReference type="ChEBI" id="CHEBI:18420"/>
    </cofactor>
</comment>
<dbReference type="Pfam" id="PF02843">
    <property type="entry name" value="GARS_C"/>
    <property type="match status" value="1"/>
</dbReference>
<comment type="pathway">
    <text evidence="3 14">Purine metabolism; IMP biosynthesis via de novo pathway; N(1)-(5-phospho-D-ribosyl)glycinamide from 5-phospho-alpha-D-ribose 1-diphosphate: step 2/2.</text>
</comment>
<evidence type="ECO:0000256" key="9">
    <source>
        <dbReference type="ARBA" id="ARBA00022840"/>
    </source>
</evidence>
<organism evidence="17 18">
    <name type="scientific">candidate division WOR-1 bacterium RIFOXYB2_FULL_37_13</name>
    <dbReference type="NCBI Taxonomy" id="1802579"/>
    <lineage>
        <taxon>Bacteria</taxon>
        <taxon>Bacillati</taxon>
        <taxon>Saganbacteria</taxon>
    </lineage>
</organism>
<dbReference type="PROSITE" id="PS00184">
    <property type="entry name" value="GARS"/>
    <property type="match status" value="1"/>
</dbReference>
<reference evidence="17 18" key="1">
    <citation type="journal article" date="2016" name="Nat. Commun.">
        <title>Thousands of microbial genomes shed light on interconnected biogeochemical processes in an aquifer system.</title>
        <authorList>
            <person name="Anantharaman K."/>
            <person name="Brown C.T."/>
            <person name="Hug L.A."/>
            <person name="Sharon I."/>
            <person name="Castelle C.J."/>
            <person name="Probst A.J."/>
            <person name="Thomas B.C."/>
            <person name="Singh A."/>
            <person name="Wilkins M.J."/>
            <person name="Karaoz U."/>
            <person name="Brodie E.L."/>
            <person name="Williams K.H."/>
            <person name="Hubbard S.S."/>
            <person name="Banfield J.F."/>
        </authorList>
    </citation>
    <scope>NUCLEOTIDE SEQUENCE [LARGE SCALE GENOMIC DNA]</scope>
</reference>
<dbReference type="InterPro" id="IPR037123">
    <property type="entry name" value="PRibGlycinamide_synth_C_sf"/>
</dbReference>
<comment type="cofactor">
    <cofactor evidence="1">
        <name>Mn(2+)</name>
        <dbReference type="ChEBI" id="CHEBI:29035"/>
    </cofactor>
</comment>
<keyword evidence="8 14" id="KW-0658">Purine biosynthesis</keyword>
<evidence type="ECO:0000256" key="14">
    <source>
        <dbReference type="HAMAP-Rule" id="MF_00138"/>
    </source>
</evidence>
<evidence type="ECO:0000256" key="15">
    <source>
        <dbReference type="PROSITE-ProRule" id="PRU00409"/>
    </source>
</evidence>
<dbReference type="SMART" id="SM01210">
    <property type="entry name" value="GARS_C"/>
    <property type="match status" value="1"/>
</dbReference>
<sequence length="433" mass="46841">MKILIIGSGGREHALVWKVAQSPRVSEIFCAPGNAGTSQIAVNVNIQADNIPALLEFAKKNKIDLTIVGPEVALILGIVDQFKAAGLKIFGPSKGAAQIEGSKVFSKNLMRKYKIPTADYLSFKDPKEAKAFLKKIGTPVVIKADGLAAGKGVLICKTEDEAELAIENILCKKSFGEAGNEVVIEEFLCGEEASILCFTDGTTIIPMASAQDHKRAFDNDEGLNTGGMGAYSPAPIVTKELLNYVDSQILKPTITAMEQEGYKYSGILYVGIMVTKDGPKVLEYNARFGDPETQCILPRLKGDIIDIIEKILDEKLTSATLEWDPRPAVCVVIAAGGYPGTYKKGLEITGLDKARELDDVIVFHAGTKLDSSKEKTETRCLTNGGRVLNIVGIGDDIKAAIDHAYKAVELIHFEGMHYRKDIGKKALIKILKT</sequence>
<gene>
    <name evidence="14" type="primary">purD</name>
    <name evidence="17" type="ORF">A2310_04615</name>
</gene>
<dbReference type="FunFam" id="3.90.600.10:FF:000001">
    <property type="entry name" value="Trifunctional purine biosynthetic protein adenosine-3"/>
    <property type="match status" value="1"/>
</dbReference>
<dbReference type="GO" id="GO:0004637">
    <property type="term" value="F:phosphoribosylamine-glycine ligase activity"/>
    <property type="evidence" value="ECO:0007669"/>
    <property type="project" value="UniProtKB-UniRule"/>
</dbReference>
<comment type="similarity">
    <text evidence="11 14">Belongs to the GARS family.</text>
</comment>
<comment type="caution">
    <text evidence="17">The sequence shown here is derived from an EMBL/GenBank/DDBJ whole genome shotgun (WGS) entry which is preliminary data.</text>
</comment>
<dbReference type="FunFam" id="3.30.470.20:FF:000018">
    <property type="entry name" value="Trifunctional purine biosynthetic protein adenosine-3"/>
    <property type="match status" value="1"/>
</dbReference>
<dbReference type="EC" id="6.3.4.13" evidence="4 14"/>
<dbReference type="InterPro" id="IPR020561">
    <property type="entry name" value="PRibGlycinamid_synth_ATP-grasp"/>
</dbReference>
<dbReference type="GO" id="GO:0046872">
    <property type="term" value="F:metal ion binding"/>
    <property type="evidence" value="ECO:0007669"/>
    <property type="project" value="UniProtKB-KW"/>
</dbReference>
<dbReference type="InterPro" id="IPR000115">
    <property type="entry name" value="PRibGlycinamide_synth"/>
</dbReference>
<dbReference type="GO" id="GO:0006189">
    <property type="term" value="P:'de novo' IMP biosynthetic process"/>
    <property type="evidence" value="ECO:0007669"/>
    <property type="project" value="UniProtKB-UniRule"/>
</dbReference>
<dbReference type="InterPro" id="IPR011761">
    <property type="entry name" value="ATP-grasp"/>
</dbReference>
<keyword evidence="5 14" id="KW-0436">Ligase</keyword>
<evidence type="ECO:0000256" key="8">
    <source>
        <dbReference type="ARBA" id="ARBA00022755"/>
    </source>
</evidence>
<dbReference type="PROSITE" id="PS50975">
    <property type="entry name" value="ATP_GRASP"/>
    <property type="match status" value="1"/>
</dbReference>
<dbReference type="SUPFAM" id="SSF52440">
    <property type="entry name" value="PreATP-grasp domain"/>
    <property type="match status" value="1"/>
</dbReference>
<dbReference type="InterPro" id="IPR020560">
    <property type="entry name" value="PRibGlycinamide_synth_C-dom"/>
</dbReference>
<dbReference type="InterPro" id="IPR020559">
    <property type="entry name" value="PRibGlycinamide_synth_CS"/>
</dbReference>
<dbReference type="InterPro" id="IPR020562">
    <property type="entry name" value="PRibGlycinamide_synth_N"/>
</dbReference>
<dbReference type="NCBIfam" id="TIGR00877">
    <property type="entry name" value="purD"/>
    <property type="match status" value="1"/>
</dbReference>
<evidence type="ECO:0000256" key="11">
    <source>
        <dbReference type="ARBA" id="ARBA00038345"/>
    </source>
</evidence>
<dbReference type="EMBL" id="MEUB01000007">
    <property type="protein sequence ID" value="OGC24749.1"/>
    <property type="molecule type" value="Genomic_DNA"/>
</dbReference>
<keyword evidence="9 15" id="KW-0067">ATP-binding</keyword>
<dbReference type="STRING" id="1802579.A2310_04615"/>
<comment type="catalytic activity">
    <reaction evidence="14">
        <text>5-phospho-beta-D-ribosylamine + glycine + ATP = N(1)-(5-phospho-beta-D-ribosyl)glycinamide + ADP + phosphate + H(+)</text>
        <dbReference type="Rhea" id="RHEA:17453"/>
        <dbReference type="ChEBI" id="CHEBI:15378"/>
        <dbReference type="ChEBI" id="CHEBI:30616"/>
        <dbReference type="ChEBI" id="CHEBI:43474"/>
        <dbReference type="ChEBI" id="CHEBI:57305"/>
        <dbReference type="ChEBI" id="CHEBI:58681"/>
        <dbReference type="ChEBI" id="CHEBI:143788"/>
        <dbReference type="ChEBI" id="CHEBI:456216"/>
        <dbReference type="EC" id="6.3.4.13"/>
    </reaction>
</comment>
<evidence type="ECO:0000256" key="7">
    <source>
        <dbReference type="ARBA" id="ARBA00022741"/>
    </source>
</evidence>
<evidence type="ECO:0000313" key="18">
    <source>
        <dbReference type="Proteomes" id="UP000178417"/>
    </source>
</evidence>
<keyword evidence="7 15" id="KW-0547">Nucleotide-binding</keyword>
<accession>A0A1F4SWD6</accession>
<dbReference type="InterPro" id="IPR011054">
    <property type="entry name" value="Rudment_hybrid_motif"/>
</dbReference>
<keyword evidence="10" id="KW-0464">Manganese</keyword>
<evidence type="ECO:0000256" key="13">
    <source>
        <dbReference type="ARBA" id="ARBA00042864"/>
    </source>
</evidence>
<dbReference type="UniPathway" id="UPA00074">
    <property type="reaction ID" value="UER00125"/>
</dbReference>
<evidence type="ECO:0000256" key="4">
    <source>
        <dbReference type="ARBA" id="ARBA00013255"/>
    </source>
</evidence>
<dbReference type="AlphaFoldDB" id="A0A1F4SWD6"/>
<dbReference type="SMART" id="SM01209">
    <property type="entry name" value="GARS_A"/>
    <property type="match status" value="1"/>
</dbReference>
<dbReference type="Gene3D" id="3.30.1490.20">
    <property type="entry name" value="ATP-grasp fold, A domain"/>
    <property type="match status" value="1"/>
</dbReference>
<feature type="domain" description="ATP-grasp" evidence="16">
    <location>
        <begin position="107"/>
        <end position="313"/>
    </location>
</feature>
<dbReference type="GO" id="GO:0009113">
    <property type="term" value="P:purine nucleobase biosynthetic process"/>
    <property type="evidence" value="ECO:0007669"/>
    <property type="project" value="InterPro"/>
</dbReference>
<evidence type="ECO:0000256" key="10">
    <source>
        <dbReference type="ARBA" id="ARBA00023211"/>
    </source>
</evidence>
<dbReference type="Pfam" id="PF02844">
    <property type="entry name" value="GARS_N"/>
    <property type="match status" value="1"/>
</dbReference>
<name>A0A1F4SWD6_UNCSA</name>
<dbReference type="SUPFAM" id="SSF56059">
    <property type="entry name" value="Glutathione synthetase ATP-binding domain-like"/>
    <property type="match status" value="1"/>
</dbReference>
<dbReference type="InterPro" id="IPR016185">
    <property type="entry name" value="PreATP-grasp_dom_sf"/>
</dbReference>
<dbReference type="PANTHER" id="PTHR43472">
    <property type="entry name" value="PHOSPHORIBOSYLAMINE--GLYCINE LIGASE"/>
    <property type="match status" value="1"/>
</dbReference>
<dbReference type="SUPFAM" id="SSF51246">
    <property type="entry name" value="Rudiment single hybrid motif"/>
    <property type="match status" value="1"/>
</dbReference>
<evidence type="ECO:0000256" key="5">
    <source>
        <dbReference type="ARBA" id="ARBA00022598"/>
    </source>
</evidence>
<proteinExistence type="inferred from homology"/>
<evidence type="ECO:0000256" key="12">
    <source>
        <dbReference type="ARBA" id="ARBA00042242"/>
    </source>
</evidence>
<dbReference type="Pfam" id="PF01071">
    <property type="entry name" value="GARS_A"/>
    <property type="match status" value="1"/>
</dbReference>
<evidence type="ECO:0000256" key="1">
    <source>
        <dbReference type="ARBA" id="ARBA00001936"/>
    </source>
</evidence>
<evidence type="ECO:0000259" key="16">
    <source>
        <dbReference type="PROSITE" id="PS50975"/>
    </source>
</evidence>
<keyword evidence="6" id="KW-0479">Metal-binding</keyword>
<dbReference type="InterPro" id="IPR013815">
    <property type="entry name" value="ATP_grasp_subdomain_1"/>
</dbReference>
<dbReference type="Gene3D" id="3.40.50.20">
    <property type="match status" value="1"/>
</dbReference>
<evidence type="ECO:0000256" key="3">
    <source>
        <dbReference type="ARBA" id="ARBA00005174"/>
    </source>
</evidence>
<dbReference type="GO" id="GO:0005524">
    <property type="term" value="F:ATP binding"/>
    <property type="evidence" value="ECO:0007669"/>
    <property type="project" value="UniProtKB-UniRule"/>
</dbReference>
<dbReference type="Proteomes" id="UP000178417">
    <property type="component" value="Unassembled WGS sequence"/>
</dbReference>
<dbReference type="Gene3D" id="3.90.600.10">
    <property type="entry name" value="Phosphoribosylglycinamide synthetase, C-terminal domain"/>
    <property type="match status" value="1"/>
</dbReference>
<evidence type="ECO:0000256" key="6">
    <source>
        <dbReference type="ARBA" id="ARBA00022723"/>
    </source>
</evidence>
<dbReference type="Gene3D" id="3.30.470.20">
    <property type="entry name" value="ATP-grasp fold, B domain"/>
    <property type="match status" value="1"/>
</dbReference>
<protein>
    <recommendedName>
        <fullName evidence="4 14">Phosphoribosylamine--glycine ligase</fullName>
        <ecNumber evidence="4 14">6.3.4.13</ecNumber>
    </recommendedName>
    <alternativeName>
        <fullName evidence="14">GARS</fullName>
    </alternativeName>
    <alternativeName>
        <fullName evidence="12 14">Glycinamide ribonucleotide synthetase</fullName>
    </alternativeName>
    <alternativeName>
        <fullName evidence="13 14">Phosphoribosylglycinamide synthetase</fullName>
    </alternativeName>
</protein>